<dbReference type="GO" id="GO:0055052">
    <property type="term" value="C:ATP-binding cassette (ABC) transporter complex, substrate-binding subunit-containing"/>
    <property type="evidence" value="ECO:0007669"/>
    <property type="project" value="TreeGrafter"/>
</dbReference>
<accession>A0A7M1R0G3</accession>
<dbReference type="AlphaFoldDB" id="A0A7M1R0G3"/>
<keyword evidence="3 4" id="KW-0732">Signal</keyword>
<gene>
    <name evidence="5" type="ORF">INS90_00455</name>
</gene>
<evidence type="ECO:0000256" key="2">
    <source>
        <dbReference type="ARBA" id="ARBA00022448"/>
    </source>
</evidence>
<dbReference type="GO" id="GO:0042956">
    <property type="term" value="P:maltodextrin transmembrane transport"/>
    <property type="evidence" value="ECO:0007669"/>
    <property type="project" value="TreeGrafter"/>
</dbReference>
<protein>
    <submittedName>
        <fullName evidence="5">Extracellular solute-binding protein</fullName>
    </submittedName>
</protein>
<reference evidence="5 6" key="1">
    <citation type="submission" date="2020-10" db="EMBL/GenBank/DDBJ databases">
        <title>Trueperella pecoris sp. nov. isolated from bovine and porcine specimens.</title>
        <authorList>
            <person name="Schoenecker L."/>
            <person name="Schnydrig P."/>
            <person name="Brodard I."/>
            <person name="Thomann A."/>
            <person name="Hemphill A."/>
            <person name="Rodriguez-Campos S."/>
            <person name="Perreten V."/>
            <person name="Jores J."/>
            <person name="Kittl S."/>
        </authorList>
    </citation>
    <scope>NUCLEOTIDE SEQUENCE [LARGE SCALE GENOMIC DNA]</scope>
    <source>
        <strain evidence="5 6">19OD0592</strain>
    </source>
</reference>
<dbReference type="PANTHER" id="PTHR30061:SF50">
    <property type="entry name" value="MALTOSE_MALTODEXTRIN-BINDING PERIPLASMIC PROTEIN"/>
    <property type="match status" value="1"/>
</dbReference>
<feature type="signal peptide" evidence="4">
    <location>
        <begin position="1"/>
        <end position="27"/>
    </location>
</feature>
<dbReference type="Gene3D" id="3.40.190.10">
    <property type="entry name" value="Periplasmic binding protein-like II"/>
    <property type="match status" value="1"/>
</dbReference>
<proteinExistence type="inferred from homology"/>
<feature type="chain" id="PRO_5038537476" evidence="4">
    <location>
        <begin position="28"/>
        <end position="442"/>
    </location>
</feature>
<sequence>MTKLSSMAKLGAVFASGALILSACSSAGTDKATETKAPDTTTAATGEAVSFEYLHRLPDGEGMTPVSKIVDRWNAEHPNVQVKATKFDGKAPDLIKKVQTDTAAGNAACLYQAGYADLAELYVGGLVQDVTEYANQYAGKFGEGPFKSMSLDGKFFGLPQDTGPLVYYYNKAAFEELGLKVPTTAQEFVDTAKKAAEKGKYIVTFQTDEAGSLLPALSAAAGDQWFGIDGDAWTVSVDGKGTKAVADFYQQLLDAKAAPVVERWGADWGTKLNDGTIIGTIGAAWEAPLLAGDMADSDNVGKWAIAQLPDFGAGMASGPDGGSGVVVSKTCAFPKEAMEFNAWFNTQVDDLASQGLVVAASDQPAAPEYAKFYGGQDVLAEFAKANDAMKAFMYIPGWSAVWGGLGENSAATGDGSKTVTDLLTKAADIAKEAITNAGLTVK</sequence>
<dbReference type="PROSITE" id="PS51257">
    <property type="entry name" value="PROKAR_LIPOPROTEIN"/>
    <property type="match status" value="1"/>
</dbReference>
<name>A0A7M1R0G3_9ACTO</name>
<evidence type="ECO:0000256" key="3">
    <source>
        <dbReference type="ARBA" id="ARBA00022729"/>
    </source>
</evidence>
<evidence type="ECO:0000313" key="5">
    <source>
        <dbReference type="EMBL" id="QOR47822.1"/>
    </source>
</evidence>
<dbReference type="EMBL" id="CP063212">
    <property type="protein sequence ID" value="QOR47822.1"/>
    <property type="molecule type" value="Genomic_DNA"/>
</dbReference>
<evidence type="ECO:0000256" key="1">
    <source>
        <dbReference type="ARBA" id="ARBA00008520"/>
    </source>
</evidence>
<keyword evidence="2" id="KW-0813">Transport</keyword>
<evidence type="ECO:0000256" key="4">
    <source>
        <dbReference type="SAM" id="SignalP"/>
    </source>
</evidence>
<dbReference type="Proteomes" id="UP000594961">
    <property type="component" value="Chromosome"/>
</dbReference>
<comment type="similarity">
    <text evidence="1">Belongs to the bacterial solute-binding protein 1 family.</text>
</comment>
<dbReference type="PANTHER" id="PTHR30061">
    <property type="entry name" value="MALTOSE-BINDING PERIPLASMIC PROTEIN"/>
    <property type="match status" value="1"/>
</dbReference>
<evidence type="ECO:0000313" key="6">
    <source>
        <dbReference type="Proteomes" id="UP000594961"/>
    </source>
</evidence>
<dbReference type="SUPFAM" id="SSF53850">
    <property type="entry name" value="Periplasmic binding protein-like II"/>
    <property type="match status" value="1"/>
</dbReference>
<organism evidence="5 6">
    <name type="scientific">Trueperella pecoris</name>
    <dbReference type="NCBI Taxonomy" id="2733571"/>
    <lineage>
        <taxon>Bacteria</taxon>
        <taxon>Bacillati</taxon>
        <taxon>Actinomycetota</taxon>
        <taxon>Actinomycetes</taxon>
        <taxon>Actinomycetales</taxon>
        <taxon>Actinomycetaceae</taxon>
        <taxon>Trueperella</taxon>
    </lineage>
</organism>
<dbReference type="GO" id="GO:0015768">
    <property type="term" value="P:maltose transport"/>
    <property type="evidence" value="ECO:0007669"/>
    <property type="project" value="TreeGrafter"/>
</dbReference>
<dbReference type="GO" id="GO:1901982">
    <property type="term" value="F:maltose binding"/>
    <property type="evidence" value="ECO:0007669"/>
    <property type="project" value="TreeGrafter"/>
</dbReference>